<dbReference type="AlphaFoldDB" id="A0AAT9HM32"/>
<reference evidence="2" key="1">
    <citation type="submission" date="2024-06" db="EMBL/GenBank/DDBJ databases">
        <authorList>
            <consortium name="consrtm"/>
            <person name="Uemura M."/>
            <person name="Terahara T."/>
        </authorList>
    </citation>
    <scope>NUCLEOTIDE SEQUENCE</scope>
    <source>
        <strain evidence="2">KM77-8</strain>
    </source>
</reference>
<dbReference type="PANTHER" id="PTHR31084:SF0">
    <property type="entry name" value="ALPHA-L-FUCOSIDASE 2"/>
    <property type="match status" value="1"/>
</dbReference>
<dbReference type="EMBL" id="AP035768">
    <property type="protein sequence ID" value="BFO18497.1"/>
    <property type="molecule type" value="Genomic_DNA"/>
</dbReference>
<dbReference type="Gene3D" id="2.70.98.50">
    <property type="entry name" value="putative glycoside hydrolase family protein from bacillus halodurans"/>
    <property type="match status" value="1"/>
</dbReference>
<dbReference type="PANTHER" id="PTHR31084">
    <property type="entry name" value="ALPHA-L-FUCOSIDASE 2"/>
    <property type="match status" value="1"/>
</dbReference>
<evidence type="ECO:0000313" key="2">
    <source>
        <dbReference type="EMBL" id="BFO18497.1"/>
    </source>
</evidence>
<protein>
    <recommendedName>
        <fullName evidence="1">Glycosyl hydrolase family 95 catalytic domain-containing protein</fullName>
    </recommendedName>
</protein>
<accession>A0AAT9HM32</accession>
<dbReference type="GO" id="GO:0004560">
    <property type="term" value="F:alpha-L-fucosidase activity"/>
    <property type="evidence" value="ECO:0007669"/>
    <property type="project" value="TreeGrafter"/>
</dbReference>
<dbReference type="Pfam" id="PF22124">
    <property type="entry name" value="Glyco_hydro_95_cat"/>
    <property type="match status" value="1"/>
</dbReference>
<sequence length="137" mass="15079">MVSAGTDYAPDAAAGFRNPTLDPERLARVKVREAASESADALRRTHVADYRALYGQLDLSLGTSTAEQRELDTWERLHARARDLVPDPELEASYLQFGRYLMISGSRGSLPSTSRACGWTATTRTGWAITTRTSTSR</sequence>
<gene>
    <name evidence="2" type="ORF">SHKM778_48850</name>
</gene>
<name>A0AAT9HM32_9ACTN</name>
<reference evidence="2" key="2">
    <citation type="submission" date="2024-07" db="EMBL/GenBank/DDBJ databases">
        <title>Streptomyces haneummycinica sp. nov., a new antibiotic-producing actinobacterium isolated from marine sediment.</title>
        <authorList>
            <person name="Uemura M."/>
            <person name="Hamada M."/>
            <person name="Hirano S."/>
            <person name="Kobayashi K."/>
            <person name="Ohshiro T."/>
            <person name="Kobayashi T."/>
            <person name="Terahara T."/>
        </authorList>
    </citation>
    <scope>NUCLEOTIDE SEQUENCE</scope>
    <source>
        <strain evidence="2">KM77-8</strain>
    </source>
</reference>
<dbReference type="SUPFAM" id="SSF48208">
    <property type="entry name" value="Six-hairpin glycosidases"/>
    <property type="match status" value="1"/>
</dbReference>
<dbReference type="GO" id="GO:0005975">
    <property type="term" value="P:carbohydrate metabolic process"/>
    <property type="evidence" value="ECO:0007669"/>
    <property type="project" value="InterPro"/>
</dbReference>
<dbReference type="InterPro" id="IPR054363">
    <property type="entry name" value="GH95_cat"/>
</dbReference>
<proteinExistence type="predicted"/>
<organism evidence="2">
    <name type="scientific">Streptomyces haneummycinicus</name>
    <dbReference type="NCBI Taxonomy" id="3074435"/>
    <lineage>
        <taxon>Bacteria</taxon>
        <taxon>Bacillati</taxon>
        <taxon>Actinomycetota</taxon>
        <taxon>Actinomycetes</taxon>
        <taxon>Kitasatosporales</taxon>
        <taxon>Streptomycetaceae</taxon>
        <taxon>Streptomyces</taxon>
    </lineage>
</organism>
<evidence type="ECO:0000259" key="1">
    <source>
        <dbReference type="Pfam" id="PF22124"/>
    </source>
</evidence>
<feature type="domain" description="Glycosyl hydrolase family 95 catalytic" evidence="1">
    <location>
        <begin position="39"/>
        <end position="128"/>
    </location>
</feature>
<dbReference type="InterPro" id="IPR008928">
    <property type="entry name" value="6-hairpin_glycosidase_sf"/>
</dbReference>